<evidence type="ECO:0008006" key="3">
    <source>
        <dbReference type="Google" id="ProtNLM"/>
    </source>
</evidence>
<name>A0ABD2P4X6_9CUCU</name>
<dbReference type="EMBL" id="JABFTP020000185">
    <property type="protein sequence ID" value="KAL3286069.1"/>
    <property type="molecule type" value="Genomic_DNA"/>
</dbReference>
<organism evidence="1 2">
    <name type="scientific">Cryptolaemus montrouzieri</name>
    <dbReference type="NCBI Taxonomy" id="559131"/>
    <lineage>
        <taxon>Eukaryota</taxon>
        <taxon>Metazoa</taxon>
        <taxon>Ecdysozoa</taxon>
        <taxon>Arthropoda</taxon>
        <taxon>Hexapoda</taxon>
        <taxon>Insecta</taxon>
        <taxon>Pterygota</taxon>
        <taxon>Neoptera</taxon>
        <taxon>Endopterygota</taxon>
        <taxon>Coleoptera</taxon>
        <taxon>Polyphaga</taxon>
        <taxon>Cucujiformia</taxon>
        <taxon>Coccinelloidea</taxon>
        <taxon>Coccinellidae</taxon>
        <taxon>Scymninae</taxon>
        <taxon>Scymnini</taxon>
        <taxon>Cryptolaemus</taxon>
    </lineage>
</organism>
<dbReference type="AlphaFoldDB" id="A0ABD2P4X6"/>
<accession>A0ABD2P4X6</accession>
<dbReference type="PANTHER" id="PTHR21261:SF17">
    <property type="entry name" value="BEAT VI"/>
    <property type="match status" value="1"/>
</dbReference>
<gene>
    <name evidence="1" type="ORF">HHI36_000582</name>
</gene>
<evidence type="ECO:0000313" key="1">
    <source>
        <dbReference type="EMBL" id="KAL3286069.1"/>
    </source>
</evidence>
<sequence length="68" mass="8107">MHMTIPEAVKLGDTITLICDYDLESVALYTIKWYRNEEEFYRYVPKESPPSRVFIMPHLNVDFDVRPL</sequence>
<keyword evidence="2" id="KW-1185">Reference proteome</keyword>
<reference evidence="1 2" key="1">
    <citation type="journal article" date="2021" name="BMC Biol.">
        <title>Horizontally acquired antibacterial genes associated with adaptive radiation of ladybird beetles.</title>
        <authorList>
            <person name="Li H.S."/>
            <person name="Tang X.F."/>
            <person name="Huang Y.H."/>
            <person name="Xu Z.Y."/>
            <person name="Chen M.L."/>
            <person name="Du X.Y."/>
            <person name="Qiu B.Y."/>
            <person name="Chen P.T."/>
            <person name="Zhang W."/>
            <person name="Slipinski A."/>
            <person name="Escalona H.E."/>
            <person name="Waterhouse R.M."/>
            <person name="Zwick A."/>
            <person name="Pang H."/>
        </authorList>
    </citation>
    <scope>NUCLEOTIDE SEQUENCE [LARGE SCALE GENOMIC DNA]</scope>
    <source>
        <strain evidence="1">SYSU2018</strain>
    </source>
</reference>
<evidence type="ECO:0000313" key="2">
    <source>
        <dbReference type="Proteomes" id="UP001516400"/>
    </source>
</evidence>
<protein>
    <recommendedName>
        <fullName evidence="3">Ig-like domain-containing protein</fullName>
    </recommendedName>
</protein>
<dbReference type="Proteomes" id="UP001516400">
    <property type="component" value="Unassembled WGS sequence"/>
</dbReference>
<proteinExistence type="predicted"/>
<comment type="caution">
    <text evidence="1">The sequence shown here is derived from an EMBL/GenBank/DDBJ whole genome shotgun (WGS) entry which is preliminary data.</text>
</comment>
<dbReference type="SUPFAM" id="SSF48726">
    <property type="entry name" value="Immunoglobulin"/>
    <property type="match status" value="1"/>
</dbReference>
<dbReference type="InterPro" id="IPR036179">
    <property type="entry name" value="Ig-like_dom_sf"/>
</dbReference>
<dbReference type="PANTHER" id="PTHR21261">
    <property type="entry name" value="BEAT PROTEIN"/>
    <property type="match status" value="1"/>
</dbReference>